<dbReference type="EMBL" id="CADEAL010001408">
    <property type="protein sequence ID" value="CAB1432135.1"/>
    <property type="molecule type" value="Genomic_DNA"/>
</dbReference>
<reference evidence="2" key="1">
    <citation type="submission" date="2020-03" db="EMBL/GenBank/DDBJ databases">
        <authorList>
            <person name="Weist P."/>
        </authorList>
    </citation>
    <scope>NUCLEOTIDE SEQUENCE</scope>
</reference>
<evidence type="ECO:0000256" key="1">
    <source>
        <dbReference type="SAM" id="MobiDB-lite"/>
    </source>
</evidence>
<proteinExistence type="predicted"/>
<gene>
    <name evidence="2" type="ORF">PLEPLA_LOCUS20192</name>
</gene>
<sequence length="92" mass="9647">MVAEMASCGAACHLEDGDGDIPAPENKDPLAESDSSSSENAGTSTEESSEEDDEDEEEGGDSASLLKVGVVLSTFQFSKAKQHFPLNVELLL</sequence>
<name>A0A9N7YHY5_PLEPL</name>
<comment type="caution">
    <text evidence="2">The sequence shown here is derived from an EMBL/GenBank/DDBJ whole genome shotgun (WGS) entry which is preliminary data.</text>
</comment>
<dbReference type="AlphaFoldDB" id="A0A9N7YHY5"/>
<keyword evidence="3" id="KW-1185">Reference proteome</keyword>
<organism evidence="2 3">
    <name type="scientific">Pleuronectes platessa</name>
    <name type="common">European plaice</name>
    <dbReference type="NCBI Taxonomy" id="8262"/>
    <lineage>
        <taxon>Eukaryota</taxon>
        <taxon>Metazoa</taxon>
        <taxon>Chordata</taxon>
        <taxon>Craniata</taxon>
        <taxon>Vertebrata</taxon>
        <taxon>Euteleostomi</taxon>
        <taxon>Actinopterygii</taxon>
        <taxon>Neopterygii</taxon>
        <taxon>Teleostei</taxon>
        <taxon>Neoteleostei</taxon>
        <taxon>Acanthomorphata</taxon>
        <taxon>Carangaria</taxon>
        <taxon>Pleuronectiformes</taxon>
        <taxon>Pleuronectoidei</taxon>
        <taxon>Pleuronectidae</taxon>
        <taxon>Pleuronectes</taxon>
    </lineage>
</organism>
<evidence type="ECO:0000313" key="3">
    <source>
        <dbReference type="Proteomes" id="UP001153269"/>
    </source>
</evidence>
<feature type="compositionally biased region" description="Low complexity" evidence="1">
    <location>
        <begin position="32"/>
        <end position="46"/>
    </location>
</feature>
<accession>A0A9N7YHY5</accession>
<feature type="region of interest" description="Disordered" evidence="1">
    <location>
        <begin position="1"/>
        <end position="63"/>
    </location>
</feature>
<evidence type="ECO:0000313" key="2">
    <source>
        <dbReference type="EMBL" id="CAB1432135.1"/>
    </source>
</evidence>
<feature type="compositionally biased region" description="Acidic residues" evidence="1">
    <location>
        <begin position="47"/>
        <end position="60"/>
    </location>
</feature>
<dbReference type="Proteomes" id="UP001153269">
    <property type="component" value="Unassembled WGS sequence"/>
</dbReference>
<protein>
    <submittedName>
        <fullName evidence="2">Uncharacterized protein</fullName>
    </submittedName>
</protein>